<dbReference type="AlphaFoldDB" id="A0A9R1D6Z1"/>
<dbReference type="CDD" id="cd00502">
    <property type="entry name" value="DHQase_I"/>
    <property type="match status" value="1"/>
</dbReference>
<dbReference type="GO" id="GO:0003855">
    <property type="term" value="F:3-dehydroquinate dehydratase activity"/>
    <property type="evidence" value="ECO:0007669"/>
    <property type="project" value="UniProtKB-UniRule"/>
</dbReference>
<comment type="function">
    <text evidence="4">Involved in the third step of the chorismate pathway, which leads to the biosynthesis of aromatic amino acids. Catalyzes the cis-dehydration of 3-dehydroquinate (DHQ) and introduces the first double bond of the aromatic ring to yield 3-dehydroshikimate.</text>
</comment>
<sequence>MTLGFDAFTLAAPTATLDSEPSAREAADCLEFRMDLAADPLAALSSYDGELPILATNRADWEGGGAAADGRIGTLERAVENDAVAAIDIELAALEGDRGDRAAARALTEQANEAGVAVVVSAHDFERTPPKPELKRLLRRACERGDVGKLAVTAADRGDALSVLSVTHELTENGRAVATMAMGEAGSHTRAVAPVYGSKIGYAPADPADATAPGQYDLATLRRLVEVLLGSTSR</sequence>
<comment type="caution">
    <text evidence="4">Lacks conserved residue(s) required for the propagation of feature annotation.</text>
</comment>
<name>A0A9R1D6Z1_9EURY</name>
<accession>A0A9R1D6Z1</accession>
<dbReference type="GO" id="GO:0008652">
    <property type="term" value="P:amino acid biosynthetic process"/>
    <property type="evidence" value="ECO:0007669"/>
    <property type="project" value="UniProtKB-KW"/>
</dbReference>
<keyword evidence="2 4" id="KW-0456">Lyase</keyword>
<keyword evidence="3 4" id="KW-0704">Schiff base</keyword>
<keyword evidence="4" id="KW-0028">Amino-acid biosynthesis</keyword>
<feature type="binding site" evidence="4">
    <location>
        <begin position="31"/>
        <end position="33"/>
    </location>
    <ligand>
        <name>3-dehydroquinate</name>
        <dbReference type="ChEBI" id="CHEBI:32364"/>
    </ligand>
</feature>
<dbReference type="EMBL" id="JAHLKM010000015">
    <property type="protein sequence ID" value="MCQ4334018.1"/>
    <property type="molecule type" value="Genomic_DNA"/>
</dbReference>
<feature type="active site" description="Proton donor/acceptor" evidence="4">
    <location>
        <position position="123"/>
    </location>
</feature>
<comment type="similarity">
    <text evidence="4">Belongs to the type-I 3-dehydroquinase family.</text>
</comment>
<dbReference type="InterPro" id="IPR050146">
    <property type="entry name" value="Type-I_3-dehydroquinase"/>
</dbReference>
<dbReference type="HAMAP" id="MF_00214">
    <property type="entry name" value="AroD"/>
    <property type="match status" value="1"/>
</dbReference>
<organism evidence="5 6">
    <name type="scientific">Natronomonas aquatica</name>
    <dbReference type="NCBI Taxonomy" id="2841590"/>
    <lineage>
        <taxon>Archaea</taxon>
        <taxon>Methanobacteriati</taxon>
        <taxon>Methanobacteriota</taxon>
        <taxon>Stenosarchaea group</taxon>
        <taxon>Halobacteria</taxon>
        <taxon>Halobacteriales</taxon>
        <taxon>Natronomonadaceae</taxon>
        <taxon>Natronomonas</taxon>
    </lineage>
</organism>
<reference evidence="5" key="1">
    <citation type="journal article" date="2023" name="Front. Microbiol.">
        <title>Genomic-based phylogenetic and metabolic analyses of the genus Natronomonas, and description of Natronomonas aquatica sp. nov.</title>
        <authorList>
            <person name="Garcia-Roldan A."/>
            <person name="Duran-Viseras A."/>
            <person name="de la Haba R.R."/>
            <person name="Corral P."/>
            <person name="Sanchez-Porro C."/>
            <person name="Ventosa A."/>
        </authorList>
    </citation>
    <scope>NUCLEOTIDE SEQUENCE</scope>
    <source>
        <strain evidence="5">F2-12</strain>
    </source>
</reference>
<evidence type="ECO:0000256" key="2">
    <source>
        <dbReference type="ARBA" id="ARBA00023239"/>
    </source>
</evidence>
<feature type="binding site" evidence="4">
    <location>
        <position position="215"/>
    </location>
    <ligand>
        <name>3-dehydroquinate</name>
        <dbReference type="ChEBI" id="CHEBI:32364"/>
    </ligand>
</feature>
<feature type="binding site" evidence="4">
    <location>
        <position position="211"/>
    </location>
    <ligand>
        <name>3-dehydroquinate</name>
        <dbReference type="ChEBI" id="CHEBI:32364"/>
    </ligand>
</feature>
<dbReference type="SUPFAM" id="SSF51569">
    <property type="entry name" value="Aldolase"/>
    <property type="match status" value="1"/>
</dbReference>
<evidence type="ECO:0000313" key="5">
    <source>
        <dbReference type="EMBL" id="MCQ4334018.1"/>
    </source>
</evidence>
<dbReference type="InterPro" id="IPR013785">
    <property type="entry name" value="Aldolase_TIM"/>
</dbReference>
<dbReference type="InterPro" id="IPR001381">
    <property type="entry name" value="DHquinase_I"/>
</dbReference>
<dbReference type="GO" id="GO:0046279">
    <property type="term" value="P:3,4-dihydroxybenzoate biosynthetic process"/>
    <property type="evidence" value="ECO:0007669"/>
    <property type="project" value="TreeGrafter"/>
</dbReference>
<evidence type="ECO:0000256" key="3">
    <source>
        <dbReference type="ARBA" id="ARBA00023270"/>
    </source>
</evidence>
<comment type="catalytic activity">
    <reaction evidence="1 4">
        <text>3-dehydroquinate = 3-dehydroshikimate + H2O</text>
        <dbReference type="Rhea" id="RHEA:21096"/>
        <dbReference type="ChEBI" id="CHEBI:15377"/>
        <dbReference type="ChEBI" id="CHEBI:16630"/>
        <dbReference type="ChEBI" id="CHEBI:32364"/>
        <dbReference type="EC" id="4.2.1.10"/>
    </reaction>
</comment>
<dbReference type="PANTHER" id="PTHR43699">
    <property type="entry name" value="3-DEHYDROQUINATE DEHYDRATASE"/>
    <property type="match status" value="1"/>
</dbReference>
<comment type="pathway">
    <text evidence="4">Metabolic intermediate biosynthesis; chorismate biosynthesis; chorismate from D-erythrose 4-phosphate and phosphoenolpyruvate: step 3/7.</text>
</comment>
<dbReference type="PANTHER" id="PTHR43699:SF1">
    <property type="entry name" value="3-DEHYDROQUINATE DEHYDRATASE"/>
    <property type="match status" value="1"/>
</dbReference>
<comment type="subunit">
    <text evidence="4">Homodimer.</text>
</comment>
<evidence type="ECO:0000313" key="6">
    <source>
        <dbReference type="Proteomes" id="UP001139494"/>
    </source>
</evidence>
<evidence type="ECO:0000256" key="1">
    <source>
        <dbReference type="ARBA" id="ARBA00001864"/>
    </source>
</evidence>
<feature type="binding site" evidence="4">
    <location>
        <position position="190"/>
    </location>
    <ligand>
        <name>3-dehydroquinate</name>
        <dbReference type="ChEBI" id="CHEBI:32364"/>
    </ligand>
</feature>
<gene>
    <name evidence="4" type="primary">aroD</name>
    <name evidence="5" type="ORF">KM295_11085</name>
</gene>
<feature type="active site" description="Schiff-base intermediate with substrate" evidence="4">
    <location>
        <position position="149"/>
    </location>
</feature>
<keyword evidence="4" id="KW-0057">Aromatic amino acid biosynthesis</keyword>
<dbReference type="GO" id="GO:0009423">
    <property type="term" value="P:chorismate biosynthetic process"/>
    <property type="evidence" value="ECO:0007669"/>
    <property type="project" value="UniProtKB-UniRule"/>
</dbReference>
<dbReference type="Proteomes" id="UP001139494">
    <property type="component" value="Unassembled WGS sequence"/>
</dbReference>
<protein>
    <recommendedName>
        <fullName evidence="4">3-dehydroquinate dehydratase</fullName>
        <shortName evidence="4">3-dehydroquinase</shortName>
        <ecNumber evidence="4">4.2.1.10</ecNumber>
    </recommendedName>
    <alternativeName>
        <fullName evidence="4">Type I DHQase</fullName>
    </alternativeName>
    <alternativeName>
        <fullName evidence="4">Type I dehydroquinase</fullName>
        <shortName evidence="4">DHQ1</shortName>
    </alternativeName>
</protein>
<dbReference type="Pfam" id="PF01487">
    <property type="entry name" value="DHquinase_I"/>
    <property type="match status" value="1"/>
</dbReference>
<comment type="caution">
    <text evidence="5">The sequence shown here is derived from an EMBL/GenBank/DDBJ whole genome shotgun (WGS) entry which is preliminary data.</text>
</comment>
<keyword evidence="6" id="KW-1185">Reference proteome</keyword>
<dbReference type="EC" id="4.2.1.10" evidence="4"/>
<dbReference type="GO" id="GO:0009073">
    <property type="term" value="P:aromatic amino acid family biosynthetic process"/>
    <property type="evidence" value="ECO:0007669"/>
    <property type="project" value="UniProtKB-KW"/>
</dbReference>
<feature type="binding site" evidence="4">
    <location>
        <position position="58"/>
    </location>
    <ligand>
        <name>3-dehydroquinate</name>
        <dbReference type="ChEBI" id="CHEBI:32364"/>
    </ligand>
</feature>
<dbReference type="RefSeq" id="WP_256030045.1">
    <property type="nucleotide sequence ID" value="NZ_JAHLKM010000015.1"/>
</dbReference>
<evidence type="ECO:0000256" key="4">
    <source>
        <dbReference type="HAMAP-Rule" id="MF_00214"/>
    </source>
</evidence>
<proteinExistence type="inferred from homology"/>
<dbReference type="Gene3D" id="3.20.20.70">
    <property type="entry name" value="Aldolase class I"/>
    <property type="match status" value="1"/>
</dbReference>